<evidence type="ECO:0000313" key="2">
    <source>
        <dbReference type="EMBL" id="ELV07402.1"/>
    </source>
</evidence>
<dbReference type="AlphaFoldDB" id="L8XU26"/>
<accession>L8XU26</accession>
<name>L8XU26_9GAMM</name>
<evidence type="ECO:0000313" key="3">
    <source>
        <dbReference type="Proteomes" id="UP000011617"/>
    </source>
</evidence>
<dbReference type="InterPro" id="IPR027417">
    <property type="entry name" value="P-loop_NTPase"/>
</dbReference>
<dbReference type="HOGENOM" id="CLU_497758_0_0_6"/>
<protein>
    <recommendedName>
        <fullName evidence="1">G domain-containing protein</fullName>
    </recommendedName>
</protein>
<sequence length="547" mass="62693">MLSTNKLFNLYTEVKDWLEATNYPSLQKKFEPIQKQFDDKKNNLDITVMMYGVYNAGKSTLINALLGQEKAEMNDVPTTSVIQEYKWKNFIIYDTPGIDAPKDHEAITKEHLLSVDGVVFVVNPSGAIEEMDTLVKLVDLLAAHKRVFLVLNEKHEQSTENFLYLKNSVRERIQSIASQRGLHDILKDIPILRINAKRALSGHLRQEPAFLEASGYIEFEAELNKFLLSISDQDVIKRLSSALQHFLLDCQMDIQSVNNDELLTHYQNLVQKIEIQYFESKRRLMNSIIQNQQNIYQKSKAAMLRDPNQSESVINSVYEQSTQQMTEMIAEEAKYLSLCFQNEIAEIEHLVLQSQVQRAALNPVIELEDNATDNLEASDKSLDLDTVTLSYQSAAKMIKPDHIIKGLQVVKDWVPSLMTGIGAKTMEKWAQTVVGKWIPYVGTTLTVLTSLRDLFSDDKGDKLMMQQAEQQNQARERFHQQVEDSAHDFADQFAQKITSYIQENFDPWVKNLTDKIKETIVLEDSCKTLHQEQLFTLTHLIAKVDAK</sequence>
<dbReference type="OrthoDB" id="238366at2"/>
<gene>
    <name evidence="2" type="ORF">F387_01822</name>
</gene>
<comment type="caution">
    <text evidence="2">The sequence shown here is derived from an EMBL/GenBank/DDBJ whole genome shotgun (WGS) entry which is preliminary data.</text>
</comment>
<dbReference type="InterPro" id="IPR006073">
    <property type="entry name" value="GTP-bd"/>
</dbReference>
<reference evidence="2 3" key="1">
    <citation type="journal article" date="2013" name="Genome Announc.">
        <title>Complete Genome Sequence of Wohlfahrtiimonas chitiniclastica Strain SH04, Isolated from Chrysomya megacephala Collected from Pudong International Airport in China.</title>
        <authorList>
            <person name="Cao X.M."/>
            <person name="Chen T."/>
            <person name="Xu L.Z."/>
            <person name="Yao L.S."/>
            <person name="Qi J."/>
            <person name="Zhang X.L."/>
            <person name="Yan Q.L."/>
            <person name="Deng Y.H."/>
            <person name="Guo T.Y."/>
            <person name="Wang J."/>
            <person name="Hu K.X."/>
            <person name="Xu B.L."/>
        </authorList>
    </citation>
    <scope>NUCLEOTIDE SEQUENCE [LARGE SCALE GENOMIC DNA]</scope>
    <source>
        <strain evidence="2 3">SH04</strain>
    </source>
</reference>
<dbReference type="Pfam" id="PF01926">
    <property type="entry name" value="MMR_HSR1"/>
    <property type="match status" value="1"/>
</dbReference>
<dbReference type="Proteomes" id="UP000011617">
    <property type="component" value="Unassembled WGS sequence"/>
</dbReference>
<dbReference type="GO" id="GO:0005829">
    <property type="term" value="C:cytosol"/>
    <property type="evidence" value="ECO:0007669"/>
    <property type="project" value="TreeGrafter"/>
</dbReference>
<evidence type="ECO:0000259" key="1">
    <source>
        <dbReference type="Pfam" id="PF01926"/>
    </source>
</evidence>
<dbReference type="GO" id="GO:0030488">
    <property type="term" value="P:tRNA methylation"/>
    <property type="evidence" value="ECO:0007669"/>
    <property type="project" value="TreeGrafter"/>
</dbReference>
<dbReference type="PANTHER" id="PTHR42714">
    <property type="entry name" value="TRNA MODIFICATION GTPASE GTPBP3"/>
    <property type="match status" value="1"/>
</dbReference>
<feature type="domain" description="G" evidence="1">
    <location>
        <begin position="48"/>
        <end position="152"/>
    </location>
</feature>
<dbReference type="PANTHER" id="PTHR42714:SF2">
    <property type="entry name" value="TRNA MODIFICATION GTPASE GTPBP3, MITOCHONDRIAL"/>
    <property type="match status" value="1"/>
</dbReference>
<dbReference type="SUPFAM" id="SSF52540">
    <property type="entry name" value="P-loop containing nucleoside triphosphate hydrolases"/>
    <property type="match status" value="1"/>
</dbReference>
<dbReference type="RefSeq" id="WP_008316668.1">
    <property type="nucleotide sequence ID" value="NZ_KB372784.1"/>
</dbReference>
<dbReference type="PATRIC" id="fig|1261130.3.peg.1757"/>
<dbReference type="EMBL" id="AOBV01000013">
    <property type="protein sequence ID" value="ELV07402.1"/>
    <property type="molecule type" value="Genomic_DNA"/>
</dbReference>
<organism evidence="2 3">
    <name type="scientific">Wohlfahrtiimonas chitiniclastica SH04</name>
    <dbReference type="NCBI Taxonomy" id="1261130"/>
    <lineage>
        <taxon>Bacteria</taxon>
        <taxon>Pseudomonadati</taxon>
        <taxon>Pseudomonadota</taxon>
        <taxon>Gammaproteobacteria</taxon>
        <taxon>Cardiobacteriales</taxon>
        <taxon>Ignatzschineriaceae</taxon>
        <taxon>Wohlfahrtiimonas</taxon>
    </lineage>
</organism>
<dbReference type="Gene3D" id="3.40.50.300">
    <property type="entry name" value="P-loop containing nucleotide triphosphate hydrolases"/>
    <property type="match status" value="1"/>
</dbReference>
<proteinExistence type="predicted"/>
<dbReference type="GO" id="GO:0002098">
    <property type="term" value="P:tRNA wobble uridine modification"/>
    <property type="evidence" value="ECO:0007669"/>
    <property type="project" value="TreeGrafter"/>
</dbReference>
<dbReference type="GO" id="GO:0005525">
    <property type="term" value="F:GTP binding"/>
    <property type="evidence" value="ECO:0007669"/>
    <property type="project" value="InterPro"/>
</dbReference>
<keyword evidence="3" id="KW-1185">Reference proteome</keyword>